<dbReference type="Proteomes" id="UP000243723">
    <property type="component" value="Unassembled WGS sequence"/>
</dbReference>
<feature type="binding site" evidence="9">
    <location>
        <position position="270"/>
    </location>
    <ligand>
        <name>Fe cation</name>
        <dbReference type="ChEBI" id="CHEBI:24875"/>
        <note>catalytic</note>
    </ligand>
</feature>
<protein>
    <recommendedName>
        <fullName evidence="2">mRNA N(6)-methyladenine demethylase</fullName>
        <ecNumber evidence="2">1.14.11.53</ecNumber>
    </recommendedName>
</protein>
<evidence type="ECO:0000256" key="3">
    <source>
        <dbReference type="ARBA" id="ARBA00022723"/>
    </source>
</evidence>
<evidence type="ECO:0000256" key="1">
    <source>
        <dbReference type="ARBA" id="ARBA00007879"/>
    </source>
</evidence>
<dbReference type="EMBL" id="NHZQ01000138">
    <property type="protein sequence ID" value="PSK50373.1"/>
    <property type="molecule type" value="Genomic_DNA"/>
</dbReference>
<keyword evidence="6 9" id="KW-0408">Iron</keyword>
<evidence type="ECO:0000256" key="4">
    <source>
        <dbReference type="ARBA" id="ARBA00022964"/>
    </source>
</evidence>
<comment type="similarity">
    <text evidence="1">Belongs to the alkB family.</text>
</comment>
<dbReference type="PROSITE" id="PS51471">
    <property type="entry name" value="FE2OG_OXY"/>
    <property type="match status" value="1"/>
</dbReference>
<evidence type="ECO:0000256" key="8">
    <source>
        <dbReference type="ARBA" id="ARBA00047565"/>
    </source>
</evidence>
<feature type="compositionally biased region" description="Basic and acidic residues" evidence="10">
    <location>
        <begin position="22"/>
        <end position="44"/>
    </location>
</feature>
<evidence type="ECO:0000256" key="9">
    <source>
        <dbReference type="PIRSR" id="PIRSR604574-2"/>
    </source>
</evidence>
<proteinExistence type="inferred from homology"/>
<dbReference type="InterPro" id="IPR004574">
    <property type="entry name" value="Alkb"/>
</dbReference>
<dbReference type="GO" id="GO:0005737">
    <property type="term" value="C:cytoplasm"/>
    <property type="evidence" value="ECO:0007669"/>
    <property type="project" value="TreeGrafter"/>
</dbReference>
<dbReference type="InterPro" id="IPR005123">
    <property type="entry name" value="Oxoglu/Fe-dep_dioxygenase_dom"/>
</dbReference>
<name>A0A2P7ZQB3_9PEZI</name>
<evidence type="ECO:0000259" key="11">
    <source>
        <dbReference type="PROSITE" id="PS51471"/>
    </source>
</evidence>
<gene>
    <name evidence="12" type="ORF">B9Z65_317</name>
</gene>
<evidence type="ECO:0000256" key="10">
    <source>
        <dbReference type="SAM" id="MobiDB-lite"/>
    </source>
</evidence>
<dbReference type="GO" id="GO:0046872">
    <property type="term" value="F:metal ion binding"/>
    <property type="evidence" value="ECO:0007669"/>
    <property type="project" value="UniProtKB-KW"/>
</dbReference>
<evidence type="ECO:0000256" key="2">
    <source>
        <dbReference type="ARBA" id="ARBA00012931"/>
    </source>
</evidence>
<dbReference type="STRING" id="40998.A0A2P7ZQB3"/>
<dbReference type="AlphaFoldDB" id="A0A2P7ZQB3"/>
<comment type="catalytic activity">
    <reaction evidence="8">
        <text>an N(6)-methyladenosine in mRNA + 2-oxoglutarate + O2 = an adenosine in mRNA + formaldehyde + succinate + CO2</text>
        <dbReference type="Rhea" id="RHEA:49520"/>
        <dbReference type="Rhea" id="RHEA-COMP:12414"/>
        <dbReference type="Rhea" id="RHEA-COMP:12417"/>
        <dbReference type="ChEBI" id="CHEBI:15379"/>
        <dbReference type="ChEBI" id="CHEBI:16526"/>
        <dbReference type="ChEBI" id="CHEBI:16810"/>
        <dbReference type="ChEBI" id="CHEBI:16842"/>
        <dbReference type="ChEBI" id="CHEBI:30031"/>
        <dbReference type="ChEBI" id="CHEBI:74411"/>
        <dbReference type="ChEBI" id="CHEBI:74449"/>
        <dbReference type="EC" id="1.14.11.53"/>
    </reaction>
    <physiologicalReaction direction="left-to-right" evidence="8">
        <dbReference type="Rhea" id="RHEA:49521"/>
    </physiologicalReaction>
</comment>
<accession>A0A2P7ZQB3</accession>
<evidence type="ECO:0000256" key="7">
    <source>
        <dbReference type="ARBA" id="ARBA00023026"/>
    </source>
</evidence>
<dbReference type="GO" id="GO:1990931">
    <property type="term" value="F:mRNA N6-methyladenosine dioxygenase activity"/>
    <property type="evidence" value="ECO:0007669"/>
    <property type="project" value="UniProtKB-EC"/>
</dbReference>
<dbReference type="SUPFAM" id="SSF51197">
    <property type="entry name" value="Clavaminate synthase-like"/>
    <property type="match status" value="1"/>
</dbReference>
<keyword evidence="5" id="KW-0560">Oxidoreductase</keyword>
<comment type="cofactor">
    <cofactor evidence="9">
        <name>Fe(2+)</name>
        <dbReference type="ChEBI" id="CHEBI:29033"/>
    </cofactor>
    <text evidence="9">Binds 1 Fe(2+) ion per subunit.</text>
</comment>
<comment type="caution">
    <text evidence="12">The sequence shown here is derived from an EMBL/GenBank/DDBJ whole genome shotgun (WGS) entry which is preliminary data.</text>
</comment>
<evidence type="ECO:0000256" key="5">
    <source>
        <dbReference type="ARBA" id="ARBA00023002"/>
    </source>
</evidence>
<dbReference type="InterPro" id="IPR037151">
    <property type="entry name" value="AlkB-like_sf"/>
</dbReference>
<dbReference type="Pfam" id="PF13532">
    <property type="entry name" value="2OG-FeII_Oxy_2"/>
    <property type="match status" value="1"/>
</dbReference>
<feature type="binding site" evidence="9">
    <location>
        <position position="328"/>
    </location>
    <ligand>
        <name>Fe cation</name>
        <dbReference type="ChEBI" id="CHEBI:24875"/>
        <note>catalytic</note>
    </ligand>
</feature>
<dbReference type="EC" id="1.14.11.53" evidence="2"/>
<evidence type="ECO:0000256" key="6">
    <source>
        <dbReference type="ARBA" id="ARBA00023004"/>
    </source>
</evidence>
<feature type="domain" description="Fe2OG dioxygenase" evidence="11">
    <location>
        <begin position="252"/>
        <end position="377"/>
    </location>
</feature>
<keyword evidence="3 9" id="KW-0479">Metal-binding</keyword>
<feature type="region of interest" description="Disordered" evidence="10">
    <location>
        <begin position="1"/>
        <end position="44"/>
    </location>
</feature>
<keyword evidence="7" id="KW-0843">Virulence</keyword>
<dbReference type="OrthoDB" id="6614653at2759"/>
<keyword evidence="4" id="KW-0223">Dioxygenase</keyword>
<reference evidence="12 13" key="1">
    <citation type="submission" date="2017-05" db="EMBL/GenBank/DDBJ databases">
        <title>Draft genome sequence of Elsinoe australis.</title>
        <authorList>
            <person name="Cheng Q."/>
        </authorList>
    </citation>
    <scope>NUCLEOTIDE SEQUENCE [LARGE SCALE GENOMIC DNA]</scope>
    <source>
        <strain evidence="12 13">NL1</strain>
    </source>
</reference>
<keyword evidence="13" id="KW-1185">Reference proteome</keyword>
<dbReference type="FunFam" id="2.60.120.590:FF:000014">
    <property type="entry name" value="Oxidoreductase, 2OG-Fe(II) oxygenase family family"/>
    <property type="match status" value="1"/>
</dbReference>
<dbReference type="PANTHER" id="PTHR16557:SF2">
    <property type="entry name" value="NUCLEIC ACID DIOXYGENASE ALKBH1"/>
    <property type="match status" value="1"/>
</dbReference>
<dbReference type="GO" id="GO:0005634">
    <property type="term" value="C:nucleus"/>
    <property type="evidence" value="ECO:0007669"/>
    <property type="project" value="TreeGrafter"/>
</dbReference>
<feature type="binding site" evidence="9">
    <location>
        <position position="272"/>
    </location>
    <ligand>
        <name>Fe cation</name>
        <dbReference type="ChEBI" id="CHEBI:24875"/>
        <note>catalytic</note>
    </ligand>
</feature>
<evidence type="ECO:0000313" key="13">
    <source>
        <dbReference type="Proteomes" id="UP000243723"/>
    </source>
</evidence>
<dbReference type="PANTHER" id="PTHR16557">
    <property type="entry name" value="ALKYLATED DNA REPAIR PROTEIN ALKB-RELATED"/>
    <property type="match status" value="1"/>
</dbReference>
<organism evidence="12 13">
    <name type="scientific">Elsinoe australis</name>
    <dbReference type="NCBI Taxonomy" id="40998"/>
    <lineage>
        <taxon>Eukaryota</taxon>
        <taxon>Fungi</taxon>
        <taxon>Dikarya</taxon>
        <taxon>Ascomycota</taxon>
        <taxon>Pezizomycotina</taxon>
        <taxon>Dothideomycetes</taxon>
        <taxon>Dothideomycetidae</taxon>
        <taxon>Myriangiales</taxon>
        <taxon>Elsinoaceae</taxon>
        <taxon>Elsinoe</taxon>
    </lineage>
</organism>
<evidence type="ECO:0000313" key="12">
    <source>
        <dbReference type="EMBL" id="PSK50373.1"/>
    </source>
</evidence>
<dbReference type="Gene3D" id="2.60.120.590">
    <property type="entry name" value="Alpha-ketoglutarate-dependent dioxygenase AlkB-like"/>
    <property type="match status" value="1"/>
</dbReference>
<sequence>MASLVPVVDLTQDQIMEDQDLASDHEPEKNASEKPDAHAKPPEDLKAVYKRYQKTTRKSLDEDESVFDPAYGRYAGFSKSPAGHANLQMPGEIMEIVKKFLANHVSVADRMEQIQSSYSCYEHPDLPGLFVFPSLLPEAVQTSLLDRLLHRDVSNPAHDNNLRLHYNVAYDRDDFLSYRSFFDPKYQTTSLLPHDPSTHKFLDVPMMLDKKLRWITLGGQYDWTNKVYPPNRQPPFPADIASLINGIFPGIKPQAAILNLYNPGHTLSLHRDVSEECNRPLVSISLGCEGLFLAGLELETDGPSKFAAMRLRSGDVVVMSGAARYAWHAVPKVLPDTCPEWLADWPVIPGDPATEKYSHYKGWMSGKRINLNVRQMYD</sequence>
<dbReference type="InterPro" id="IPR027450">
    <property type="entry name" value="AlkB-like"/>
</dbReference>